<feature type="binding site" evidence="7">
    <location>
        <begin position="283"/>
        <end position="285"/>
    </location>
    <ligand>
        <name>ATP</name>
        <dbReference type="ChEBI" id="CHEBI:30616"/>
    </ligand>
</feature>
<name>A0A1I6KHY8_9FIRM</name>
<evidence type="ECO:0000256" key="7">
    <source>
        <dbReference type="HAMAP-Rule" id="MF_00020"/>
    </source>
</evidence>
<feature type="active site" description="Proton donor/acceptor" evidence="7">
    <location>
        <position position="147"/>
    </location>
</feature>
<comment type="pathway">
    <text evidence="7">Metabolic intermediate biosynthesis; acetyl-CoA biosynthesis; acetyl-CoA from acetate: step 1/2.</text>
</comment>
<evidence type="ECO:0000256" key="6">
    <source>
        <dbReference type="ARBA" id="ARBA00022840"/>
    </source>
</evidence>
<keyword evidence="6 7" id="KW-0067">ATP-binding</keyword>
<feature type="site" description="Transition state stabilizer" evidence="7">
    <location>
        <position position="179"/>
    </location>
</feature>
<dbReference type="GO" id="GO:0005524">
    <property type="term" value="F:ATP binding"/>
    <property type="evidence" value="ECO:0007669"/>
    <property type="project" value="UniProtKB-KW"/>
</dbReference>
<dbReference type="PROSITE" id="PS01075">
    <property type="entry name" value="ACETATE_KINASE_1"/>
    <property type="match status" value="1"/>
</dbReference>
<dbReference type="PIRSF" id="PIRSF000722">
    <property type="entry name" value="Acetate_prop_kin"/>
    <property type="match status" value="1"/>
</dbReference>
<dbReference type="GO" id="GO:0005737">
    <property type="term" value="C:cytoplasm"/>
    <property type="evidence" value="ECO:0007669"/>
    <property type="project" value="UniProtKB-SubCell"/>
</dbReference>
<keyword evidence="5 7" id="KW-0418">Kinase</keyword>
<dbReference type="PRINTS" id="PR00471">
    <property type="entry name" value="ACETATEKNASE"/>
</dbReference>
<feature type="site" description="Transition state stabilizer" evidence="7">
    <location>
        <position position="240"/>
    </location>
</feature>
<keyword evidence="4 7" id="KW-0547">Nucleotide-binding</keyword>
<dbReference type="OrthoDB" id="9802453at2"/>
<feature type="binding site" evidence="7">
    <location>
        <begin position="331"/>
        <end position="335"/>
    </location>
    <ligand>
        <name>ATP</name>
        <dbReference type="ChEBI" id="CHEBI:30616"/>
    </ligand>
</feature>
<feature type="binding site" evidence="7">
    <location>
        <position position="384"/>
    </location>
    <ligand>
        <name>Mg(2+)</name>
        <dbReference type="ChEBI" id="CHEBI:18420"/>
    </ligand>
</feature>
<dbReference type="GO" id="GO:0008776">
    <property type="term" value="F:acetate kinase activity"/>
    <property type="evidence" value="ECO:0007669"/>
    <property type="project" value="UniProtKB-UniRule"/>
</dbReference>
<evidence type="ECO:0000313" key="10">
    <source>
        <dbReference type="Proteomes" id="UP000199659"/>
    </source>
</evidence>
<dbReference type="GO" id="GO:0006085">
    <property type="term" value="P:acetyl-CoA biosynthetic process"/>
    <property type="evidence" value="ECO:0007669"/>
    <property type="project" value="UniProtKB-UniRule"/>
</dbReference>
<dbReference type="InterPro" id="IPR004372">
    <property type="entry name" value="Ac/propionate_kinase"/>
</dbReference>
<dbReference type="AlphaFoldDB" id="A0A1I6KHY8"/>
<evidence type="ECO:0000256" key="1">
    <source>
        <dbReference type="ARBA" id="ARBA00008748"/>
    </source>
</evidence>
<dbReference type="InterPro" id="IPR023865">
    <property type="entry name" value="Aliphatic_acid_kinase_CS"/>
</dbReference>
<dbReference type="Proteomes" id="UP000199659">
    <property type="component" value="Unassembled WGS sequence"/>
</dbReference>
<dbReference type="GO" id="GO:0000287">
    <property type="term" value="F:magnesium ion binding"/>
    <property type="evidence" value="ECO:0007669"/>
    <property type="project" value="UniProtKB-UniRule"/>
</dbReference>
<keyword evidence="10" id="KW-1185">Reference proteome</keyword>
<keyword evidence="7" id="KW-0479">Metal-binding</keyword>
<evidence type="ECO:0000256" key="3">
    <source>
        <dbReference type="ARBA" id="ARBA00022679"/>
    </source>
</evidence>
<sequence length="396" mass="42899">MKVLVINCGSSSLKYQLIDSVTEAAVASGICERVGIDGRFTYKPGDGEKIITDVEMKDHSAAIQCVLDALIHESYGVIKSLQEIGAVGHRVVHGGEKFASSVVITDEVVKAIEECNELAPLHNPANLIGIDACKKALSEVPMVAVFDTAFHQTMTEEAYMYGLPVKYYEEYKIRRYGFHGTSHSFVSKRLVEVAGLDLNDSKVIVCHLGNGSSVSAVKNGKSVDTSMGLTPLEGLIMGTRSGDLDPAIIEFIAKKEDKTISEVMNVLNKESGVYGMSNRLSSDFRDLDKASNEGDVYAKRAVKVFSYHVAKYIGSYVAAMNGVDAIAFTAGVGENDHVVRAQTISYLGYLGIQLNPENNKARGKEIMISTPDSKVKAYIIPTNEELAIARETVALV</sequence>
<dbReference type="PANTHER" id="PTHR21060:SF15">
    <property type="entry name" value="ACETATE KINASE-RELATED"/>
    <property type="match status" value="1"/>
</dbReference>
<keyword evidence="7" id="KW-0460">Magnesium</keyword>
<protein>
    <recommendedName>
        <fullName evidence="7">Acetate kinase</fullName>
        <ecNumber evidence="7">2.7.2.1</ecNumber>
    </recommendedName>
    <alternativeName>
        <fullName evidence="7">Acetokinase</fullName>
    </alternativeName>
</protein>
<dbReference type="HAMAP" id="MF_00020">
    <property type="entry name" value="Acetate_kinase"/>
    <property type="match status" value="1"/>
</dbReference>
<accession>A0A1I6KHY8</accession>
<comment type="subunit">
    <text evidence="7">Homodimer.</text>
</comment>
<proteinExistence type="inferred from homology"/>
<dbReference type="NCBIfam" id="TIGR00016">
    <property type="entry name" value="ackA"/>
    <property type="match status" value="1"/>
</dbReference>
<evidence type="ECO:0000313" key="9">
    <source>
        <dbReference type="EMBL" id="SFR90862.1"/>
    </source>
</evidence>
<feature type="binding site" evidence="7">
    <location>
        <position position="90"/>
    </location>
    <ligand>
        <name>substrate</name>
    </ligand>
</feature>
<dbReference type="EMBL" id="FOYZ01000009">
    <property type="protein sequence ID" value="SFR90862.1"/>
    <property type="molecule type" value="Genomic_DNA"/>
</dbReference>
<dbReference type="PROSITE" id="PS01076">
    <property type="entry name" value="ACETATE_KINASE_2"/>
    <property type="match status" value="1"/>
</dbReference>
<keyword evidence="3 7" id="KW-0808">Transferase</keyword>
<dbReference type="UniPathway" id="UPA00340">
    <property type="reaction ID" value="UER00458"/>
</dbReference>
<evidence type="ECO:0000256" key="5">
    <source>
        <dbReference type="ARBA" id="ARBA00022777"/>
    </source>
</evidence>
<comment type="function">
    <text evidence="7">Catalyzes the formation of acetyl phosphate from acetate and ATP. Can also catalyze the reverse reaction.</text>
</comment>
<evidence type="ECO:0000256" key="8">
    <source>
        <dbReference type="RuleBase" id="RU003835"/>
    </source>
</evidence>
<comment type="catalytic activity">
    <reaction evidence="7">
        <text>acetate + ATP = acetyl phosphate + ADP</text>
        <dbReference type="Rhea" id="RHEA:11352"/>
        <dbReference type="ChEBI" id="CHEBI:22191"/>
        <dbReference type="ChEBI" id="CHEBI:30089"/>
        <dbReference type="ChEBI" id="CHEBI:30616"/>
        <dbReference type="ChEBI" id="CHEBI:456216"/>
        <dbReference type="EC" id="2.7.2.1"/>
    </reaction>
</comment>
<evidence type="ECO:0000256" key="2">
    <source>
        <dbReference type="ARBA" id="ARBA00022490"/>
    </source>
</evidence>
<dbReference type="GO" id="GO:0006083">
    <property type="term" value="P:acetate metabolic process"/>
    <property type="evidence" value="ECO:0007669"/>
    <property type="project" value="TreeGrafter"/>
</dbReference>
<dbReference type="RefSeq" id="WP_092561149.1">
    <property type="nucleotide sequence ID" value="NZ_FOYZ01000009.1"/>
</dbReference>
<dbReference type="Gene3D" id="3.30.420.40">
    <property type="match status" value="2"/>
</dbReference>
<dbReference type="EC" id="2.7.2.1" evidence="7"/>
<dbReference type="Pfam" id="PF00871">
    <property type="entry name" value="Acetate_kinase"/>
    <property type="match status" value="1"/>
</dbReference>
<dbReference type="InterPro" id="IPR000890">
    <property type="entry name" value="Aliphatic_acid_kin_short-chain"/>
</dbReference>
<feature type="binding site" evidence="7">
    <location>
        <position position="14"/>
    </location>
    <ligand>
        <name>ATP</name>
        <dbReference type="ChEBI" id="CHEBI:30616"/>
    </ligand>
</feature>
<reference evidence="9 10" key="1">
    <citation type="submission" date="2016-10" db="EMBL/GenBank/DDBJ databases">
        <authorList>
            <person name="de Groot N.N."/>
        </authorList>
    </citation>
    <scope>NUCLEOTIDE SEQUENCE [LARGE SCALE GENOMIC DNA]</scope>
    <source>
        <strain evidence="9 10">743A</strain>
    </source>
</reference>
<feature type="binding site" evidence="7">
    <location>
        <position position="7"/>
    </location>
    <ligand>
        <name>Mg(2+)</name>
        <dbReference type="ChEBI" id="CHEBI:18420"/>
    </ligand>
</feature>
<dbReference type="STRING" id="37658.SAMN05661086_02435"/>
<dbReference type="CDD" id="cd24010">
    <property type="entry name" value="ASKHA_NBD_AcK_PK"/>
    <property type="match status" value="1"/>
</dbReference>
<feature type="binding site" evidence="7">
    <location>
        <begin position="207"/>
        <end position="211"/>
    </location>
    <ligand>
        <name>ATP</name>
        <dbReference type="ChEBI" id="CHEBI:30616"/>
    </ligand>
</feature>
<dbReference type="SUPFAM" id="SSF53067">
    <property type="entry name" value="Actin-like ATPase domain"/>
    <property type="match status" value="2"/>
</dbReference>
<comment type="similarity">
    <text evidence="1 7 8">Belongs to the acetokinase family.</text>
</comment>
<comment type="cofactor">
    <cofactor evidence="7">
        <name>Mg(2+)</name>
        <dbReference type="ChEBI" id="CHEBI:18420"/>
    </cofactor>
    <cofactor evidence="7">
        <name>Mn(2+)</name>
        <dbReference type="ChEBI" id="CHEBI:29035"/>
    </cofactor>
    <text evidence="7">Mg(2+). Can also accept Mn(2+).</text>
</comment>
<evidence type="ECO:0000256" key="4">
    <source>
        <dbReference type="ARBA" id="ARBA00022741"/>
    </source>
</evidence>
<keyword evidence="2 7" id="KW-0963">Cytoplasm</keyword>
<dbReference type="PANTHER" id="PTHR21060">
    <property type="entry name" value="ACETATE KINASE"/>
    <property type="match status" value="1"/>
</dbReference>
<gene>
    <name evidence="7" type="primary">ackA</name>
    <name evidence="9" type="ORF">SAMN05661086_02435</name>
</gene>
<comment type="subcellular location">
    <subcellularLocation>
        <location evidence="7">Cytoplasm</location>
    </subcellularLocation>
</comment>
<organism evidence="9 10">
    <name type="scientific">Anaeromicropila populeti</name>
    <dbReference type="NCBI Taxonomy" id="37658"/>
    <lineage>
        <taxon>Bacteria</taxon>
        <taxon>Bacillati</taxon>
        <taxon>Bacillota</taxon>
        <taxon>Clostridia</taxon>
        <taxon>Lachnospirales</taxon>
        <taxon>Lachnospiraceae</taxon>
        <taxon>Anaeromicropila</taxon>
    </lineage>
</organism>
<dbReference type="InterPro" id="IPR043129">
    <property type="entry name" value="ATPase_NBD"/>
</dbReference>